<accession>A0AC60QX19</accession>
<organism evidence="1 2">
    <name type="scientific">Ixodes persulcatus</name>
    <name type="common">Taiga tick</name>
    <dbReference type="NCBI Taxonomy" id="34615"/>
    <lineage>
        <taxon>Eukaryota</taxon>
        <taxon>Metazoa</taxon>
        <taxon>Ecdysozoa</taxon>
        <taxon>Arthropoda</taxon>
        <taxon>Chelicerata</taxon>
        <taxon>Arachnida</taxon>
        <taxon>Acari</taxon>
        <taxon>Parasitiformes</taxon>
        <taxon>Ixodida</taxon>
        <taxon>Ixodoidea</taxon>
        <taxon>Ixodidae</taxon>
        <taxon>Ixodinae</taxon>
        <taxon>Ixodes</taxon>
    </lineage>
</organism>
<keyword evidence="2" id="KW-1185">Reference proteome</keyword>
<proteinExistence type="predicted"/>
<name>A0AC60QX19_IXOPE</name>
<dbReference type="Proteomes" id="UP000805193">
    <property type="component" value="Unassembled WGS sequence"/>
</dbReference>
<evidence type="ECO:0000313" key="1">
    <source>
        <dbReference type="EMBL" id="KAG0443331.1"/>
    </source>
</evidence>
<protein>
    <submittedName>
        <fullName evidence="1">Uncharacterized protein</fullName>
    </submittedName>
</protein>
<gene>
    <name evidence="1" type="ORF">HPB47_015036</name>
</gene>
<feature type="non-terminal residue" evidence="1">
    <location>
        <position position="1"/>
    </location>
</feature>
<sequence length="522" mass="58945">GRRSELPTSPSVTSAAAAVGWDSCAIADPDVQPPRSISGGIGFIDPDNPHSSWTFVDMHLKGVPQHEAIHKCRYCTYTSGDRTHVIRHERRHTGEKPFDCLICGKSFSTKCYLTCPPAAPHGGAALRVRAVREGVLAGRPPEGPRNDPHGREALRMRHLREGLYAQVGPENPSADPHRGEAVRVQQVRTEVYGLVGSQRAQEEACRGLPIGTSPRPRKRVRELERVGRGSRFKDDSAWWFSGLYELQSLELNATTVSFLCSDCGNLFFTLADLDEHRRRTHQESDLNRVTKVEPQRRNEEYRCRFCTYCSDLPSDLARHETLHVAMAETSWWDKHVKLEDIESQTTALEGEAEGWHPKTPPRQEKRHQCRLCPFYSRSVDRVITHERAHTERKPFSCHICQKTFSSKHLLGPHIRIHTGEKPFRCGVCPKAFTQKSSLVRHTRVHTGEKPYRCNICLTAGATRDKAESFGCGDAGSEQFSLKYGLSGWQQETRQQPEVEDQYSFCPYTGNQELVMKAIEVGV</sequence>
<reference evidence="1 2" key="1">
    <citation type="journal article" date="2020" name="Cell">
        <title>Large-Scale Comparative Analyses of Tick Genomes Elucidate Their Genetic Diversity and Vector Capacities.</title>
        <authorList>
            <consortium name="Tick Genome and Microbiome Consortium (TIGMIC)"/>
            <person name="Jia N."/>
            <person name="Wang J."/>
            <person name="Shi W."/>
            <person name="Du L."/>
            <person name="Sun Y."/>
            <person name="Zhan W."/>
            <person name="Jiang J.F."/>
            <person name="Wang Q."/>
            <person name="Zhang B."/>
            <person name="Ji P."/>
            <person name="Bell-Sakyi L."/>
            <person name="Cui X.M."/>
            <person name="Yuan T.T."/>
            <person name="Jiang B.G."/>
            <person name="Yang W.F."/>
            <person name="Lam T.T."/>
            <person name="Chang Q.C."/>
            <person name="Ding S.J."/>
            <person name="Wang X.J."/>
            <person name="Zhu J.G."/>
            <person name="Ruan X.D."/>
            <person name="Zhao L."/>
            <person name="Wei J.T."/>
            <person name="Ye R.Z."/>
            <person name="Que T.C."/>
            <person name="Du C.H."/>
            <person name="Zhou Y.H."/>
            <person name="Cheng J.X."/>
            <person name="Dai P.F."/>
            <person name="Guo W.B."/>
            <person name="Han X.H."/>
            <person name="Huang E.J."/>
            <person name="Li L.F."/>
            <person name="Wei W."/>
            <person name="Gao Y.C."/>
            <person name="Liu J.Z."/>
            <person name="Shao H.Z."/>
            <person name="Wang X."/>
            <person name="Wang C.C."/>
            <person name="Yang T.C."/>
            <person name="Huo Q.B."/>
            <person name="Li W."/>
            <person name="Chen H.Y."/>
            <person name="Chen S.E."/>
            <person name="Zhou L.G."/>
            <person name="Ni X.B."/>
            <person name="Tian J.H."/>
            <person name="Sheng Y."/>
            <person name="Liu T."/>
            <person name="Pan Y.S."/>
            <person name="Xia L.Y."/>
            <person name="Li J."/>
            <person name="Zhao F."/>
            <person name="Cao W.C."/>
        </authorList>
    </citation>
    <scope>NUCLEOTIDE SEQUENCE [LARGE SCALE GENOMIC DNA]</scope>
    <source>
        <strain evidence="1">Iper-2018</strain>
    </source>
</reference>
<comment type="caution">
    <text evidence="1">The sequence shown here is derived from an EMBL/GenBank/DDBJ whole genome shotgun (WGS) entry which is preliminary data.</text>
</comment>
<dbReference type="EMBL" id="JABSTQ010003570">
    <property type="protein sequence ID" value="KAG0443331.1"/>
    <property type="molecule type" value="Genomic_DNA"/>
</dbReference>
<evidence type="ECO:0000313" key="2">
    <source>
        <dbReference type="Proteomes" id="UP000805193"/>
    </source>
</evidence>